<feature type="signal peptide" evidence="1">
    <location>
        <begin position="1"/>
        <end position="24"/>
    </location>
</feature>
<organism evidence="2 3">
    <name type="scientific">Shouchella miscanthi</name>
    <dbReference type="NCBI Taxonomy" id="2598861"/>
    <lineage>
        <taxon>Bacteria</taxon>
        <taxon>Bacillati</taxon>
        <taxon>Bacillota</taxon>
        <taxon>Bacilli</taxon>
        <taxon>Bacillales</taxon>
        <taxon>Bacillaceae</taxon>
        <taxon>Shouchella</taxon>
    </lineage>
</organism>
<comment type="caution">
    <text evidence="2">The sequence shown here is derived from an EMBL/GenBank/DDBJ whole genome shotgun (WGS) entry which is preliminary data.</text>
</comment>
<accession>A0ABU6NFL6</accession>
<keyword evidence="3" id="KW-1185">Reference proteome</keyword>
<name>A0ABU6NFL6_9BACI</name>
<feature type="chain" id="PRO_5046040995" description="Lipoprotein" evidence="1">
    <location>
        <begin position="25"/>
        <end position="174"/>
    </location>
</feature>
<evidence type="ECO:0000313" key="3">
    <source>
        <dbReference type="Proteomes" id="UP001341820"/>
    </source>
</evidence>
<dbReference type="RefSeq" id="WP_328236360.1">
    <property type="nucleotide sequence ID" value="NZ_JAROAS010000006.1"/>
</dbReference>
<proteinExistence type="predicted"/>
<protein>
    <recommendedName>
        <fullName evidence="4">Lipoprotein</fullName>
    </recommendedName>
</protein>
<dbReference type="EMBL" id="JAROAS010000006">
    <property type="protein sequence ID" value="MED4127001.1"/>
    <property type="molecule type" value="Genomic_DNA"/>
</dbReference>
<evidence type="ECO:0000313" key="2">
    <source>
        <dbReference type="EMBL" id="MED4127001.1"/>
    </source>
</evidence>
<gene>
    <name evidence="2" type="ORF">P5F74_02535</name>
</gene>
<reference evidence="2 3" key="1">
    <citation type="submission" date="2023-03" db="EMBL/GenBank/DDBJ databases">
        <title>Bacillus Genome Sequencing.</title>
        <authorList>
            <person name="Dunlap C."/>
        </authorList>
    </citation>
    <scope>NUCLEOTIDE SEQUENCE [LARGE SCALE GENOMIC DNA]</scope>
    <source>
        <strain evidence="2 3">B-4107</strain>
    </source>
</reference>
<dbReference type="PROSITE" id="PS51257">
    <property type="entry name" value="PROKAR_LIPOPROTEIN"/>
    <property type="match status" value="1"/>
</dbReference>
<keyword evidence="1" id="KW-0732">Signal</keyword>
<dbReference type="Proteomes" id="UP001341820">
    <property type="component" value="Unassembled WGS sequence"/>
</dbReference>
<evidence type="ECO:0008006" key="4">
    <source>
        <dbReference type="Google" id="ProtNLM"/>
    </source>
</evidence>
<sequence>MTRLFKVCVTFILVVLVATGCVQGHTPQKQSEDIKKLSNRQDVNHVKLEQTTESEVYATEIETYLGSVYSLLPGLGTEVDNGIHGGENQLDTLLTKAEEFEAIPSVEPFHKLKDLHHSYLVALEELDAAKDENDARLHYSYATLTIRLYAMEYQSLAAENGIKATKDFDMSRID</sequence>
<evidence type="ECO:0000256" key="1">
    <source>
        <dbReference type="SAM" id="SignalP"/>
    </source>
</evidence>